<dbReference type="AlphaFoldDB" id="A0A1H8HQS8"/>
<gene>
    <name evidence="7" type="ORF">SAMN05192574_103597</name>
</gene>
<dbReference type="InterPro" id="IPR005887">
    <property type="entry name" value="GH92_a_mannosidase_put"/>
</dbReference>
<comment type="cofactor">
    <cofactor evidence="1">
        <name>Ca(2+)</name>
        <dbReference type="ChEBI" id="CHEBI:29108"/>
    </cofactor>
</comment>
<dbReference type="FunFam" id="3.30.2080.10:FF:000001">
    <property type="entry name" value="Alpha-1,2-mannosidase subfamily"/>
    <property type="match status" value="1"/>
</dbReference>
<dbReference type="GO" id="GO:0000224">
    <property type="term" value="F:peptide-N4-(N-acetyl-beta-glucosaminyl)asparagine amidase activity"/>
    <property type="evidence" value="ECO:0007669"/>
    <property type="project" value="TreeGrafter"/>
</dbReference>
<feature type="domain" description="Glycosyl hydrolase family 92" evidence="5">
    <location>
        <begin position="304"/>
        <end position="758"/>
    </location>
</feature>
<evidence type="ECO:0000313" key="7">
    <source>
        <dbReference type="EMBL" id="SEN58414.1"/>
    </source>
</evidence>
<dbReference type="SUPFAM" id="SSF48208">
    <property type="entry name" value="Six-hairpin glycosidases"/>
    <property type="match status" value="1"/>
</dbReference>
<dbReference type="EMBL" id="FOCL01000003">
    <property type="protein sequence ID" value="SEN58414.1"/>
    <property type="molecule type" value="Genomic_DNA"/>
</dbReference>
<evidence type="ECO:0000256" key="2">
    <source>
        <dbReference type="ARBA" id="ARBA00011245"/>
    </source>
</evidence>
<evidence type="ECO:0000313" key="8">
    <source>
        <dbReference type="Proteomes" id="UP000198942"/>
    </source>
</evidence>
<dbReference type="Gene3D" id="1.20.1610.10">
    <property type="entry name" value="alpha-1,2-mannosidases domains"/>
    <property type="match status" value="1"/>
</dbReference>
<dbReference type="GO" id="GO:0005829">
    <property type="term" value="C:cytosol"/>
    <property type="evidence" value="ECO:0007669"/>
    <property type="project" value="TreeGrafter"/>
</dbReference>
<feature type="signal peptide" evidence="4">
    <location>
        <begin position="1"/>
        <end position="28"/>
    </location>
</feature>
<keyword evidence="4" id="KW-0732">Signal</keyword>
<dbReference type="InterPro" id="IPR050883">
    <property type="entry name" value="PNGase"/>
</dbReference>
<dbReference type="PANTHER" id="PTHR12143:SF43">
    <property type="entry name" value="PUTATIVE-RELATED"/>
    <property type="match status" value="1"/>
</dbReference>
<dbReference type="PANTHER" id="PTHR12143">
    <property type="entry name" value="PEPTIDE N-GLYCANASE PNGASE -RELATED"/>
    <property type="match status" value="1"/>
</dbReference>
<feature type="domain" description="Glycosyl hydrolase family 92 N-terminal" evidence="6">
    <location>
        <begin position="42"/>
        <end position="298"/>
    </location>
</feature>
<sequence>MILNICPKLKRKVYPFLLLSLVSVTTNAQQKTTKVKKDEVDYVNPLIGTASTGFAKGLDGGGTMPCVNVPFAMTNFVAQTGENKMSKMSYTYEDNSVIGLMASHQPTVWMGDYGYVSVMPQIGNLRVLPEERKLMFDHKDEVAKPYYYSLKLKAANNTNIKAEIAGANTCGMFRFTFPKADQAHLIIQGINLNPALTDWANDFKVRMKEMRGYVHVDTVNNEITGYNPDRQSAQLGPPLKNFKGYFIIKFDKPIRSYGTWDNQTIKKKSKEQFGTRMGAYVSFKTAGSTVVKVTVATSFISIDQARHNLKREIPDWDFEKVVKSTRDNWQQQLKKVQVADITDGQKTIFYTAMFHTLLFPREFSEYGRYYSAFDDKIHNGVSYNDYSLWDTFRALHPLLILTQPERVNDMVKSLLQMYQEGGWMPMWPNPTYTNIMIGTHADAVIADAYIKGFRGYNAALAYEALHKDAFTAPDGDVQKKWGDRDLWTSFEARGGLTNYHKLGYIPVDKTKESVSRTIEYGIDDYCVAQLAKALGKTGDYNQLMGWSKNYKNVYNTSTGFMAPRNADGSWSAQPDSGFTEGTKWTYTFGAMHDVPGMIALMGGEKAFADKLTHNFNDGHYRADNEPGHHYIYLFNYCGMPWKAQELVRQHTSWQNFRNAPIGINGNDDCGQTSAWYIFSTMGFYPVTPASGLYSIGAPQFPYIALNLQNGNKLVIKAAGLSAQNKYVKLVTFNGVPIKDHMISHEQISHGGTLAFTMTNIPQKD</sequence>
<organism evidence="7 8">
    <name type="scientific">Mucilaginibacter gossypiicola</name>
    <dbReference type="NCBI Taxonomy" id="551995"/>
    <lineage>
        <taxon>Bacteria</taxon>
        <taxon>Pseudomonadati</taxon>
        <taxon>Bacteroidota</taxon>
        <taxon>Sphingobacteriia</taxon>
        <taxon>Sphingobacteriales</taxon>
        <taxon>Sphingobacteriaceae</taxon>
        <taxon>Mucilaginibacter</taxon>
    </lineage>
</organism>
<dbReference type="NCBIfam" id="TIGR01180">
    <property type="entry name" value="aman2_put"/>
    <property type="match status" value="1"/>
</dbReference>
<dbReference type="Gene3D" id="2.70.98.10">
    <property type="match status" value="1"/>
</dbReference>
<dbReference type="GO" id="GO:0005975">
    <property type="term" value="P:carbohydrate metabolic process"/>
    <property type="evidence" value="ECO:0007669"/>
    <property type="project" value="InterPro"/>
</dbReference>
<dbReference type="InterPro" id="IPR008928">
    <property type="entry name" value="6-hairpin_glycosidase_sf"/>
</dbReference>
<dbReference type="InterPro" id="IPR041371">
    <property type="entry name" value="GH92_N"/>
</dbReference>
<evidence type="ECO:0000259" key="5">
    <source>
        <dbReference type="Pfam" id="PF07971"/>
    </source>
</evidence>
<accession>A0A1H8HQS8</accession>
<dbReference type="Pfam" id="PF07971">
    <property type="entry name" value="Glyco_hydro_92"/>
    <property type="match status" value="1"/>
</dbReference>
<dbReference type="FunFam" id="1.20.1050.60:FF:000001">
    <property type="entry name" value="Putative alpha-1,2-mannosidase"/>
    <property type="match status" value="1"/>
</dbReference>
<dbReference type="InterPro" id="IPR014718">
    <property type="entry name" value="GH-type_carb-bd"/>
</dbReference>
<protein>
    <submittedName>
        <fullName evidence="7">Alpha-1,2-mannosidase, putative</fullName>
    </submittedName>
</protein>
<evidence type="ECO:0000256" key="3">
    <source>
        <dbReference type="ARBA" id="ARBA00022837"/>
    </source>
</evidence>
<dbReference type="Proteomes" id="UP000198942">
    <property type="component" value="Unassembled WGS sequence"/>
</dbReference>
<dbReference type="Gene3D" id="1.20.1050.60">
    <property type="entry name" value="alpha-1,2-mannosidase"/>
    <property type="match status" value="1"/>
</dbReference>
<evidence type="ECO:0000259" key="6">
    <source>
        <dbReference type="Pfam" id="PF17678"/>
    </source>
</evidence>
<dbReference type="OrthoDB" id="9804511at2"/>
<reference evidence="8" key="1">
    <citation type="submission" date="2016-10" db="EMBL/GenBank/DDBJ databases">
        <authorList>
            <person name="Varghese N."/>
            <person name="Submissions S."/>
        </authorList>
    </citation>
    <scope>NUCLEOTIDE SEQUENCE [LARGE SCALE GENOMIC DNA]</scope>
    <source>
        <strain evidence="8">Gh-48</strain>
    </source>
</reference>
<dbReference type="GO" id="GO:0006516">
    <property type="term" value="P:glycoprotein catabolic process"/>
    <property type="evidence" value="ECO:0007669"/>
    <property type="project" value="TreeGrafter"/>
</dbReference>
<dbReference type="GO" id="GO:0030246">
    <property type="term" value="F:carbohydrate binding"/>
    <property type="evidence" value="ECO:0007669"/>
    <property type="project" value="InterPro"/>
</dbReference>
<dbReference type="RefSeq" id="WP_091210908.1">
    <property type="nucleotide sequence ID" value="NZ_FOCL01000003.1"/>
</dbReference>
<dbReference type="InterPro" id="IPR012939">
    <property type="entry name" value="Glyco_hydro_92"/>
</dbReference>
<keyword evidence="3" id="KW-0106">Calcium</keyword>
<feature type="chain" id="PRO_5011571099" evidence="4">
    <location>
        <begin position="29"/>
        <end position="764"/>
    </location>
</feature>
<evidence type="ECO:0000256" key="4">
    <source>
        <dbReference type="SAM" id="SignalP"/>
    </source>
</evidence>
<proteinExistence type="predicted"/>
<name>A0A1H8HQS8_9SPHI</name>
<evidence type="ECO:0000256" key="1">
    <source>
        <dbReference type="ARBA" id="ARBA00001913"/>
    </source>
</evidence>
<comment type="subunit">
    <text evidence="2">Monomer.</text>
</comment>
<dbReference type="Pfam" id="PF17678">
    <property type="entry name" value="Glyco_hydro_92N"/>
    <property type="match status" value="1"/>
</dbReference>
<keyword evidence="8" id="KW-1185">Reference proteome</keyword>
<dbReference type="Gene3D" id="3.30.2080.10">
    <property type="entry name" value="GH92 mannosidase domain"/>
    <property type="match status" value="1"/>
</dbReference>